<dbReference type="Pfam" id="PF20060">
    <property type="entry name" value="DUF6459"/>
    <property type="match status" value="1"/>
</dbReference>
<comment type="caution">
    <text evidence="1">The sequence shown here is derived from an EMBL/GenBank/DDBJ whole genome shotgun (WGS) entry which is preliminary data.</text>
</comment>
<keyword evidence="2" id="KW-1185">Reference proteome</keyword>
<reference evidence="1 2" key="1">
    <citation type="journal article" date="2014" name="Int. J. Syst. Evol. Microbiol.">
        <title>Complete genome sequence of Corynebacterium casei LMG S-19264T (=DSM 44701T), isolated from a smear-ripened cheese.</title>
        <authorList>
            <consortium name="US DOE Joint Genome Institute (JGI-PGF)"/>
            <person name="Walter F."/>
            <person name="Albersmeier A."/>
            <person name="Kalinowski J."/>
            <person name="Ruckert C."/>
        </authorList>
    </citation>
    <scope>NUCLEOTIDE SEQUENCE [LARGE SCALE GENOMIC DNA]</scope>
    <source>
        <strain evidence="1 2">CCM 8669</strain>
    </source>
</reference>
<dbReference type="AlphaFoldDB" id="A0A917MRF1"/>
<evidence type="ECO:0000313" key="2">
    <source>
        <dbReference type="Proteomes" id="UP000600171"/>
    </source>
</evidence>
<evidence type="ECO:0000313" key="1">
    <source>
        <dbReference type="EMBL" id="GGH59506.1"/>
    </source>
</evidence>
<dbReference type="EMBL" id="BMDC01000001">
    <property type="protein sequence ID" value="GGH59506.1"/>
    <property type="molecule type" value="Genomic_DNA"/>
</dbReference>
<accession>A0A917MRF1</accession>
<gene>
    <name evidence="1" type="ORF">GCM10007359_06750</name>
</gene>
<proteinExistence type="predicted"/>
<protein>
    <submittedName>
        <fullName evidence="1">Uncharacterized protein</fullName>
    </submittedName>
</protein>
<dbReference type="RefSeq" id="WP_188358901.1">
    <property type="nucleotide sequence ID" value="NZ_BMDC01000001.1"/>
</dbReference>
<organism evidence="1 2">
    <name type="scientific">Rothia aerolata</name>
    <dbReference type="NCBI Taxonomy" id="1812262"/>
    <lineage>
        <taxon>Bacteria</taxon>
        <taxon>Bacillati</taxon>
        <taxon>Actinomycetota</taxon>
        <taxon>Actinomycetes</taxon>
        <taxon>Micrococcales</taxon>
        <taxon>Micrococcaceae</taxon>
        <taxon>Rothia</taxon>
    </lineage>
</organism>
<dbReference type="InterPro" id="IPR045596">
    <property type="entry name" value="DUF6459"/>
</dbReference>
<dbReference type="Proteomes" id="UP000600171">
    <property type="component" value="Unassembled WGS sequence"/>
</dbReference>
<name>A0A917MRF1_9MICC</name>
<sequence length="169" mass="19414">MIEPQPSREFNRFMAVSAEEYAKFRQKVLDRETSTRSAGIALAPTDTECRSIEVMCAGLSVALLEVFAGRRPAAHLAKWLSQDCYQKVVNRSRITKQSLRRTYANTPLNHSPFRKQLQLPKTRRTRAQRVGENQFEVTLIVEDFSRVRAMALRVEKIFTAWKITALEIA</sequence>